<evidence type="ECO:0000256" key="1">
    <source>
        <dbReference type="SAM" id="SignalP"/>
    </source>
</evidence>
<dbReference type="Proteomes" id="UP000244855">
    <property type="component" value="Unassembled WGS sequence"/>
</dbReference>
<dbReference type="Gene3D" id="3.10.350.10">
    <property type="entry name" value="LysM domain"/>
    <property type="match status" value="1"/>
</dbReference>
<organism evidence="3 4">
    <name type="scientific">Periconia macrospinosa</name>
    <dbReference type="NCBI Taxonomy" id="97972"/>
    <lineage>
        <taxon>Eukaryota</taxon>
        <taxon>Fungi</taxon>
        <taxon>Dikarya</taxon>
        <taxon>Ascomycota</taxon>
        <taxon>Pezizomycotina</taxon>
        <taxon>Dothideomycetes</taxon>
        <taxon>Pleosporomycetidae</taxon>
        <taxon>Pleosporales</taxon>
        <taxon>Massarineae</taxon>
        <taxon>Periconiaceae</taxon>
        <taxon>Periconia</taxon>
    </lineage>
</organism>
<protein>
    <submittedName>
        <fullName evidence="3">Carbohydrate-binding module family 50 protein</fullName>
    </submittedName>
</protein>
<evidence type="ECO:0000313" key="3">
    <source>
        <dbReference type="EMBL" id="PVI00003.1"/>
    </source>
</evidence>
<evidence type="ECO:0000259" key="2">
    <source>
        <dbReference type="PROSITE" id="PS51782"/>
    </source>
</evidence>
<keyword evidence="1" id="KW-0732">Signal</keyword>
<feature type="signal peptide" evidence="1">
    <location>
        <begin position="1"/>
        <end position="21"/>
    </location>
</feature>
<sequence length="123" mass="13490">MPTRLFALGVVSALLTPLVFCAPTPGDIVCRYEATTPAQVNYYTCTELSLKYFITVDKFFELNPSVDKDCETIKPNAVYCVKGWKQPPLANDGLCGLPHNNASCAGLDKQCCNSETWTCGNEE</sequence>
<dbReference type="EMBL" id="KZ805381">
    <property type="protein sequence ID" value="PVI00003.1"/>
    <property type="molecule type" value="Genomic_DNA"/>
</dbReference>
<dbReference type="InterPro" id="IPR036779">
    <property type="entry name" value="LysM_dom_sf"/>
</dbReference>
<gene>
    <name evidence="3" type="ORF">DM02DRAFT_527844</name>
</gene>
<keyword evidence="4" id="KW-1185">Reference proteome</keyword>
<dbReference type="InterPro" id="IPR018392">
    <property type="entry name" value="LysM"/>
</dbReference>
<dbReference type="AlphaFoldDB" id="A0A2V1DP53"/>
<evidence type="ECO:0000313" key="4">
    <source>
        <dbReference type="Proteomes" id="UP000244855"/>
    </source>
</evidence>
<accession>A0A2V1DP53</accession>
<dbReference type="OrthoDB" id="1193027at2759"/>
<dbReference type="PROSITE" id="PS51782">
    <property type="entry name" value="LYSM"/>
    <property type="match status" value="1"/>
</dbReference>
<feature type="domain" description="LysM" evidence="2">
    <location>
        <begin position="34"/>
        <end position="81"/>
    </location>
</feature>
<reference evidence="3 4" key="1">
    <citation type="journal article" date="2018" name="Sci. Rep.">
        <title>Comparative genomics provides insights into the lifestyle and reveals functional heterogeneity of dark septate endophytic fungi.</title>
        <authorList>
            <person name="Knapp D.G."/>
            <person name="Nemeth J.B."/>
            <person name="Barry K."/>
            <person name="Hainaut M."/>
            <person name="Henrissat B."/>
            <person name="Johnson J."/>
            <person name="Kuo A."/>
            <person name="Lim J.H.P."/>
            <person name="Lipzen A."/>
            <person name="Nolan M."/>
            <person name="Ohm R.A."/>
            <person name="Tamas L."/>
            <person name="Grigoriev I.V."/>
            <person name="Spatafora J.W."/>
            <person name="Nagy L.G."/>
            <person name="Kovacs G.M."/>
        </authorList>
    </citation>
    <scope>NUCLEOTIDE SEQUENCE [LARGE SCALE GENOMIC DNA]</scope>
    <source>
        <strain evidence="3 4">DSE2036</strain>
    </source>
</reference>
<proteinExistence type="predicted"/>
<feature type="chain" id="PRO_5016107801" evidence="1">
    <location>
        <begin position="22"/>
        <end position="123"/>
    </location>
</feature>
<name>A0A2V1DP53_9PLEO</name>